<keyword evidence="3" id="KW-1185">Reference proteome</keyword>
<evidence type="ECO:0000256" key="1">
    <source>
        <dbReference type="ARBA" id="ARBA00022737"/>
    </source>
</evidence>
<dbReference type="SUPFAM" id="SSF82185">
    <property type="entry name" value="Histone H3 K4-specific methyltransferase SET7/9 N-terminal domain"/>
    <property type="match status" value="2"/>
</dbReference>
<dbReference type="SMART" id="SM00698">
    <property type="entry name" value="MORN"/>
    <property type="match status" value="7"/>
</dbReference>
<proteinExistence type="predicted"/>
<dbReference type="Proteomes" id="UP000015354">
    <property type="component" value="Unassembled WGS sequence"/>
</dbReference>
<dbReference type="GO" id="GO:0016301">
    <property type="term" value="F:kinase activity"/>
    <property type="evidence" value="ECO:0007669"/>
    <property type="project" value="UniProtKB-KW"/>
</dbReference>
<dbReference type="GO" id="GO:0005829">
    <property type="term" value="C:cytosol"/>
    <property type="evidence" value="ECO:0007669"/>
    <property type="project" value="TreeGrafter"/>
</dbReference>
<keyword evidence="2" id="KW-0808">Transferase</keyword>
<dbReference type="OrthoDB" id="270720at2759"/>
<accession>S9UY61</accession>
<keyword evidence="2" id="KW-0418">Kinase</keyword>
<gene>
    <name evidence="2" type="ORF">STCU_09403</name>
</gene>
<dbReference type="InterPro" id="IPR003409">
    <property type="entry name" value="MORN"/>
</dbReference>
<dbReference type="Gene3D" id="2.20.110.10">
    <property type="entry name" value="Histone H3 K4-specific methyltransferase SET7/9 N-terminal domain"/>
    <property type="match status" value="2"/>
</dbReference>
<comment type="caution">
    <text evidence="2">The sequence shown here is derived from an EMBL/GenBank/DDBJ whole genome shotgun (WGS) entry which is preliminary data.</text>
</comment>
<dbReference type="PANTHER" id="PTHR43215:SF14">
    <property type="entry name" value="RADIAL SPOKE HEAD 1 HOMOLOG"/>
    <property type="match status" value="1"/>
</dbReference>
<reference evidence="2 3" key="1">
    <citation type="journal article" date="2013" name="PLoS ONE">
        <title>Predicting the Proteins of Angomonas deanei, Strigomonas culicis and Their Respective Endosymbionts Reveals New Aspects of the Trypanosomatidae Family.</title>
        <authorList>
            <person name="Motta M.C."/>
            <person name="Martins A.C."/>
            <person name="de Souza S.S."/>
            <person name="Catta-Preta C.M."/>
            <person name="Silva R."/>
            <person name="Klein C.C."/>
            <person name="de Almeida L.G."/>
            <person name="de Lima Cunha O."/>
            <person name="Ciapina L.P."/>
            <person name="Brocchi M."/>
            <person name="Colabardini A.C."/>
            <person name="de Araujo Lima B."/>
            <person name="Machado C.R."/>
            <person name="de Almeida Soares C.M."/>
            <person name="Probst C.M."/>
            <person name="de Menezes C.B."/>
            <person name="Thompson C.E."/>
            <person name="Bartholomeu D.C."/>
            <person name="Gradia D.F."/>
            <person name="Pavoni D.P."/>
            <person name="Grisard E.C."/>
            <person name="Fantinatti-Garboggini F."/>
            <person name="Marchini F.K."/>
            <person name="Rodrigues-Luiz G.F."/>
            <person name="Wagner G."/>
            <person name="Goldman G.H."/>
            <person name="Fietto J.L."/>
            <person name="Elias M.C."/>
            <person name="Goldman M.H."/>
            <person name="Sagot M.F."/>
            <person name="Pereira M."/>
            <person name="Stoco P.H."/>
            <person name="de Mendonca-Neto R.P."/>
            <person name="Teixeira S.M."/>
            <person name="Maciel T.E."/>
            <person name="de Oliveira Mendes T.A."/>
            <person name="Urmenyi T.P."/>
            <person name="de Souza W."/>
            <person name="Schenkman S."/>
            <person name="de Vasconcelos A.T."/>
        </authorList>
    </citation>
    <scope>NUCLEOTIDE SEQUENCE [LARGE SCALE GENOMIC DNA]</scope>
</reference>
<evidence type="ECO:0000313" key="3">
    <source>
        <dbReference type="Proteomes" id="UP000015354"/>
    </source>
</evidence>
<evidence type="ECO:0000313" key="2">
    <source>
        <dbReference type="EMBL" id="EPY19521.1"/>
    </source>
</evidence>
<dbReference type="AlphaFoldDB" id="S9UY61"/>
<dbReference type="PANTHER" id="PTHR43215">
    <property type="entry name" value="RADIAL SPOKE HEAD 1 HOMOLOG"/>
    <property type="match status" value="1"/>
</dbReference>
<organism evidence="2 3">
    <name type="scientific">Strigomonas culicis</name>
    <dbReference type="NCBI Taxonomy" id="28005"/>
    <lineage>
        <taxon>Eukaryota</taxon>
        <taxon>Discoba</taxon>
        <taxon>Euglenozoa</taxon>
        <taxon>Kinetoplastea</taxon>
        <taxon>Metakinetoplastina</taxon>
        <taxon>Trypanosomatida</taxon>
        <taxon>Trypanosomatidae</taxon>
        <taxon>Strigomonadinae</taxon>
        <taxon>Strigomonas</taxon>
    </lineage>
</organism>
<protein>
    <submittedName>
        <fullName evidence="2">Phosphatidylinositol-4-phosphate 5-kinase</fullName>
    </submittedName>
</protein>
<keyword evidence="1" id="KW-0677">Repeat</keyword>
<dbReference type="EMBL" id="ATMH01009403">
    <property type="protein sequence ID" value="EPY19521.1"/>
    <property type="molecule type" value="Genomic_DNA"/>
</dbReference>
<name>S9UY61_9TRYP</name>
<dbReference type="Pfam" id="PF02493">
    <property type="entry name" value="MORN"/>
    <property type="match status" value="7"/>
</dbReference>
<sequence>MSNEIEIKTYTYKSGAIYEGTFDGSLRSGRGHWQHPQGEIYEGEYVNNLQEGLGIYLFPSTGKRYLGHWRGGQMHGEGVYYFNDACTVFYFGDYAKDKKDGEGFYMYATGVLTLQRWESGKLLSEEEASPLQVVNTFIRVKTLFEAVRLVAPRELGEVPPPSDVHTFQFTSGPTYTGQYFGTKKHGQGYWLHPEGDSYEGQFEFNVHCGWGVYIIGGSRKRYVGEWRDGKMNGIGVYFFDPAEKEYFVGVYQDDTKHGRGLYHFAESGESKVQLWNRGTLVQETVADAKLEAKYVEAVKKIIETVKPYAPNYESMFKSK</sequence>
<dbReference type="FunFam" id="2.20.110.10:FF:000022">
    <property type="entry name" value="MORN repeat, putative"/>
    <property type="match status" value="2"/>
</dbReference>